<proteinExistence type="predicted"/>
<feature type="signal peptide" evidence="2">
    <location>
        <begin position="1"/>
        <end position="24"/>
    </location>
</feature>
<evidence type="ECO:0000313" key="4">
    <source>
        <dbReference type="Proteomes" id="UP000001197"/>
    </source>
</evidence>
<keyword evidence="1" id="KW-0472">Membrane</keyword>
<dbReference type="AlphaFoldDB" id="Q02713"/>
<reference evidence="3 4" key="1">
    <citation type="journal article" date="1990" name="Curr. Genet.">
        <title>The complete DNA sequence of the mitochondrial genome of Podospora anserina.</title>
        <authorList>
            <person name="Cummings D.J."/>
            <person name="McNally K.L."/>
            <person name="Domenico J.M."/>
            <person name="Matsuura E.T."/>
        </authorList>
    </citation>
    <scope>NUCLEOTIDE SEQUENCE [LARGE SCALE GENOMIC DNA]</scope>
    <source>
        <strain evidence="4">s</strain>
    </source>
</reference>
<sequence>CSYFYFLFLCIFLGLNSIFRVSDTSSKSIRGRELEIILYDKSPARPYLFVSSSSLQSSIIPKIYLPKFFRIFVKRLIFMLLILPLIIISKAIYFCWRTDTWTHIYFIQQFTSSIPSSDAQQPKNPERGGVKLLLLGNLKSLEVAPRIKEL</sequence>
<keyword evidence="1" id="KW-1133">Transmembrane helix</keyword>
<geneLocation type="mitochondrion" evidence="3"/>
<keyword evidence="2" id="KW-0732">Signal</keyword>
<dbReference type="InParanoid" id="Q02713"/>
<evidence type="ECO:0000256" key="1">
    <source>
        <dbReference type="SAM" id="Phobius"/>
    </source>
</evidence>
<protein>
    <submittedName>
        <fullName evidence="3">Complete mitochondrial genome</fullName>
    </submittedName>
</protein>
<feature type="chain" id="PRO_5004163358" evidence="2">
    <location>
        <begin position="25"/>
        <end position="150"/>
    </location>
</feature>
<dbReference type="EMBL" id="X55026">
    <property type="protein sequence ID" value="CAA38820.1"/>
    <property type="molecule type" value="Genomic_DNA"/>
</dbReference>
<evidence type="ECO:0000313" key="3">
    <source>
        <dbReference type="EMBL" id="CAA38820.1"/>
    </source>
</evidence>
<keyword evidence="3" id="KW-0496">Mitochondrion</keyword>
<dbReference type="Proteomes" id="UP000001197">
    <property type="component" value="Mitochondrion"/>
</dbReference>
<feature type="transmembrane region" description="Helical" evidence="1">
    <location>
        <begin position="76"/>
        <end position="94"/>
    </location>
</feature>
<accession>Q02713</accession>
<organism evidence="3 4">
    <name type="scientific">Podospora anserina (strain S / ATCC MYA-4624 / DSM 980 / FGSC 10383)</name>
    <name type="common">Pleurage anserina</name>
    <dbReference type="NCBI Taxonomy" id="515849"/>
    <lineage>
        <taxon>Eukaryota</taxon>
        <taxon>Fungi</taxon>
        <taxon>Dikarya</taxon>
        <taxon>Ascomycota</taxon>
        <taxon>Pezizomycotina</taxon>
        <taxon>Sordariomycetes</taxon>
        <taxon>Sordariomycetidae</taxon>
        <taxon>Sordariales</taxon>
        <taxon>Podosporaceae</taxon>
        <taxon>Podospora</taxon>
        <taxon>Podospora anserina</taxon>
    </lineage>
</organism>
<keyword evidence="1" id="KW-0812">Transmembrane</keyword>
<feature type="non-terminal residue" evidence="3">
    <location>
        <position position="1"/>
    </location>
</feature>
<keyword evidence="4" id="KW-1185">Reference proteome</keyword>
<name>Q02713_PODAN</name>
<evidence type="ECO:0000256" key="2">
    <source>
        <dbReference type="SAM" id="SignalP"/>
    </source>
</evidence>